<name>A0A8S5SMY0_9CAUD</name>
<organism evidence="1">
    <name type="scientific">Myoviridae sp. ctPoO4</name>
    <dbReference type="NCBI Taxonomy" id="2827685"/>
    <lineage>
        <taxon>Viruses</taxon>
        <taxon>Duplodnaviria</taxon>
        <taxon>Heunggongvirae</taxon>
        <taxon>Uroviricota</taxon>
        <taxon>Caudoviricetes</taxon>
    </lineage>
</organism>
<dbReference type="Pfam" id="PF13730">
    <property type="entry name" value="HTH_36"/>
    <property type="match status" value="1"/>
</dbReference>
<dbReference type="InterPro" id="IPR036388">
    <property type="entry name" value="WH-like_DNA-bd_sf"/>
</dbReference>
<evidence type="ECO:0000313" key="1">
    <source>
        <dbReference type="EMBL" id="DAF52031.1"/>
    </source>
</evidence>
<dbReference type="Gene3D" id="1.10.10.10">
    <property type="entry name" value="Winged helix-like DNA-binding domain superfamily/Winged helix DNA-binding domain"/>
    <property type="match status" value="1"/>
</dbReference>
<dbReference type="SUPFAM" id="SSF46785">
    <property type="entry name" value="Winged helix' DNA-binding domain"/>
    <property type="match status" value="1"/>
</dbReference>
<dbReference type="InterPro" id="IPR036390">
    <property type="entry name" value="WH_DNA-bd_sf"/>
</dbReference>
<reference evidence="1" key="1">
    <citation type="journal article" date="2021" name="Proc. Natl. Acad. Sci. U.S.A.">
        <title>A Catalog of Tens of Thousands of Viruses from Human Metagenomes Reveals Hidden Associations with Chronic Diseases.</title>
        <authorList>
            <person name="Tisza M.J."/>
            <person name="Buck C.B."/>
        </authorList>
    </citation>
    <scope>NUCLEOTIDE SEQUENCE</scope>
    <source>
        <strain evidence="1">CtPoO4</strain>
    </source>
</reference>
<protein>
    <submittedName>
        <fullName evidence="1">Helix-turn-helix domain protein</fullName>
    </submittedName>
</protein>
<dbReference type="EMBL" id="BK032629">
    <property type="protein sequence ID" value="DAF52031.1"/>
    <property type="molecule type" value="Genomic_DNA"/>
</dbReference>
<proteinExistence type="predicted"/>
<sequence>MERQTKGIWIPIEIWEDKNLSWNERILLLEIDSFTTKDKDCFINNEYIANLLNVSETTANKILSSLIKKGYVIKTAFDGRRRYVKSALQLKTIQPCTLEQPCLALYDNILNTSNNTIKEDNIIILSKKAEDNAEHANVNPLLEYNDGVKKCSKKSNKVKFDVRADLSYVSEELKDSWNIWLDYKDEIKKQYKTERGAKMMYSKLEKYSDGNSILANAIVNEAICHSWDGFYSLSDKQKDFFLSDKSPYRSENSNSSYIAKRLQELDEKIEKYK</sequence>
<accession>A0A8S5SMY0</accession>